<dbReference type="GO" id="GO:0015658">
    <property type="term" value="F:branched-chain amino acid transmembrane transporter activity"/>
    <property type="evidence" value="ECO:0007669"/>
    <property type="project" value="InterPro"/>
</dbReference>
<feature type="transmembrane region" description="Helical" evidence="10">
    <location>
        <begin position="411"/>
        <end position="431"/>
    </location>
</feature>
<dbReference type="GO" id="GO:0006865">
    <property type="term" value="P:amino acid transport"/>
    <property type="evidence" value="ECO:0007669"/>
    <property type="project" value="UniProtKB-KW"/>
</dbReference>
<evidence type="ECO:0000256" key="8">
    <source>
        <dbReference type="ARBA" id="ARBA00037998"/>
    </source>
</evidence>
<dbReference type="InterPro" id="IPR052157">
    <property type="entry name" value="BCAA_transport_permease"/>
</dbReference>
<evidence type="ECO:0000256" key="10">
    <source>
        <dbReference type="SAM" id="Phobius"/>
    </source>
</evidence>
<gene>
    <name evidence="11" type="ORF">GGR16_002002</name>
</gene>
<evidence type="ECO:0000256" key="1">
    <source>
        <dbReference type="ARBA" id="ARBA00004651"/>
    </source>
</evidence>
<evidence type="ECO:0000313" key="12">
    <source>
        <dbReference type="Proteomes" id="UP000577362"/>
    </source>
</evidence>
<dbReference type="CDD" id="cd06581">
    <property type="entry name" value="TM_PBP1_LivM_like"/>
    <property type="match status" value="1"/>
</dbReference>
<evidence type="ECO:0000256" key="4">
    <source>
        <dbReference type="ARBA" id="ARBA00022692"/>
    </source>
</evidence>
<feature type="transmembrane region" description="Helical" evidence="10">
    <location>
        <begin position="572"/>
        <end position="595"/>
    </location>
</feature>
<accession>A0A840BWM6</accession>
<keyword evidence="12" id="KW-1185">Reference proteome</keyword>
<dbReference type="Pfam" id="PF02653">
    <property type="entry name" value="BPD_transp_2"/>
    <property type="match status" value="2"/>
</dbReference>
<evidence type="ECO:0000256" key="9">
    <source>
        <dbReference type="SAM" id="MobiDB-lite"/>
    </source>
</evidence>
<dbReference type="CDD" id="cd06582">
    <property type="entry name" value="TM_PBP1_LivH_like"/>
    <property type="match status" value="1"/>
</dbReference>
<reference evidence="11 12" key="1">
    <citation type="submission" date="2020-08" db="EMBL/GenBank/DDBJ databases">
        <title>Genomic Encyclopedia of Type Strains, Phase IV (KMG-IV): sequencing the most valuable type-strain genomes for metagenomic binning, comparative biology and taxonomic classification.</title>
        <authorList>
            <person name="Goeker M."/>
        </authorList>
    </citation>
    <scope>NUCLEOTIDE SEQUENCE [LARGE SCALE GENOMIC DNA]</scope>
    <source>
        <strain evidence="11 12">DSM 103737</strain>
    </source>
</reference>
<feature type="transmembrane region" description="Helical" evidence="10">
    <location>
        <begin position="365"/>
        <end position="391"/>
    </location>
</feature>
<dbReference type="Proteomes" id="UP000577362">
    <property type="component" value="Unassembled WGS sequence"/>
</dbReference>
<dbReference type="EMBL" id="JACIEN010000002">
    <property type="protein sequence ID" value="MBB4016973.1"/>
    <property type="molecule type" value="Genomic_DNA"/>
</dbReference>
<protein>
    <submittedName>
        <fullName evidence="11">Branched-chain amino acid transport system permease protein</fullName>
    </submittedName>
</protein>
<sequence>MSSVAQPSEPRRNDAGPDQNQRVASVEFFVVQFLTGLASAASLFLVASGLSIIFGVTRIVNFAHGAFYMLGAYVAYTLTDRFEGFFGFWGGIVVAALVVAAVGALLEIVLLRRIYRAPELFQLLATFGVTLMVQDLVVMIWGPEDLVGPRAPGLRGAVDILGLAVPTYDLFLIVLGPLVLGGLWILFHRTRWGVLVRAATQDRDMVAALGVNQTWLFTSVFALGIFLAGLGGALQIPRNAVTHLMDLSIIVEVFVVVVIGGLGSVLGAFIAAVLVSELNAFGILIFPKISIVLVFLVMACVLIVRPWGLLGRAEGPARQPAGLSIRPWRPMSQNQRLIMLAVVVAAGFAPFVTGDYALTVLAEIAVFALFAASLHFLMTVGGLASFGHAAYFGLGAYGAAFATTMFGMPMIGSLLLGPLLGVAGAILFGWFCVRLSGVYFAMLTLAFAQIAWSIAFQWVEVTGGDNGILGVWPASWASSPATFYWLALAVSVIGIVALRVLVFSPFGYALRATRDSALRSEAIGIDRSRVQWAAFVIAGTFAGIAGALFAFLKGSVFPDNLAIPMSVDGLVMVLLGGIETVSGAVVGAIVYKALAIWLVSQTDLSKLVLGAIIVLLVVAFPKGIVGFAEDLLARRRTRADDGGSAARTAPAKATAPTSGSGAAPIAAPKMEAAR</sequence>
<feature type="transmembrane region" description="Helical" evidence="10">
    <location>
        <begin position="59"/>
        <end position="76"/>
    </location>
</feature>
<dbReference type="AlphaFoldDB" id="A0A840BWM6"/>
<comment type="subcellular location">
    <subcellularLocation>
        <location evidence="1">Cell membrane</location>
        <topology evidence="1">Multi-pass membrane protein</topology>
    </subcellularLocation>
</comment>
<dbReference type="InterPro" id="IPR001851">
    <property type="entry name" value="ABC_transp_permease"/>
</dbReference>
<keyword evidence="4 10" id="KW-0812">Transmembrane</keyword>
<evidence type="ECO:0000256" key="3">
    <source>
        <dbReference type="ARBA" id="ARBA00022475"/>
    </source>
</evidence>
<dbReference type="PANTHER" id="PTHR11795:SF442">
    <property type="entry name" value="ABC TRANSPORTER ATP-BINDING PROTEIN"/>
    <property type="match status" value="1"/>
</dbReference>
<feature type="transmembrane region" description="Helical" evidence="10">
    <location>
        <begin position="163"/>
        <end position="187"/>
    </location>
</feature>
<dbReference type="InterPro" id="IPR043428">
    <property type="entry name" value="LivM-like"/>
</dbReference>
<comment type="caution">
    <text evidence="11">The sequence shown here is derived from an EMBL/GenBank/DDBJ whole genome shotgun (WGS) entry which is preliminary data.</text>
</comment>
<keyword evidence="7 10" id="KW-0472">Membrane</keyword>
<evidence type="ECO:0000256" key="5">
    <source>
        <dbReference type="ARBA" id="ARBA00022970"/>
    </source>
</evidence>
<name>A0A840BWM6_9HYPH</name>
<keyword evidence="5" id="KW-0029">Amino-acid transport</keyword>
<feature type="transmembrane region" description="Helical" evidence="10">
    <location>
        <begin position="215"/>
        <end position="237"/>
    </location>
</feature>
<feature type="transmembrane region" description="Helical" evidence="10">
    <location>
        <begin position="607"/>
        <end position="628"/>
    </location>
</feature>
<feature type="transmembrane region" description="Helical" evidence="10">
    <location>
        <begin position="483"/>
        <end position="510"/>
    </location>
</feature>
<feature type="compositionally biased region" description="Low complexity" evidence="9">
    <location>
        <begin position="642"/>
        <end position="674"/>
    </location>
</feature>
<feature type="transmembrane region" description="Helical" evidence="10">
    <location>
        <begin position="28"/>
        <end position="47"/>
    </location>
</feature>
<feature type="transmembrane region" description="Helical" evidence="10">
    <location>
        <begin position="249"/>
        <end position="274"/>
    </location>
</feature>
<feature type="transmembrane region" description="Helical" evidence="10">
    <location>
        <begin position="438"/>
        <end position="459"/>
    </location>
</feature>
<proteinExistence type="inferred from homology"/>
<dbReference type="GO" id="GO:0005886">
    <property type="term" value="C:plasma membrane"/>
    <property type="evidence" value="ECO:0007669"/>
    <property type="project" value="UniProtKB-SubCell"/>
</dbReference>
<feature type="region of interest" description="Disordered" evidence="9">
    <location>
        <begin position="641"/>
        <end position="674"/>
    </location>
</feature>
<organism evidence="11 12">
    <name type="scientific">Chelatococcus caeni</name>
    <dbReference type="NCBI Taxonomy" id="1348468"/>
    <lineage>
        <taxon>Bacteria</taxon>
        <taxon>Pseudomonadati</taxon>
        <taxon>Pseudomonadota</taxon>
        <taxon>Alphaproteobacteria</taxon>
        <taxon>Hyphomicrobiales</taxon>
        <taxon>Chelatococcaceae</taxon>
        <taxon>Chelatococcus</taxon>
    </lineage>
</organism>
<feature type="transmembrane region" description="Helical" evidence="10">
    <location>
        <begin position="123"/>
        <end position="143"/>
    </location>
</feature>
<keyword evidence="2" id="KW-0813">Transport</keyword>
<keyword evidence="6 10" id="KW-1133">Transmembrane helix</keyword>
<keyword evidence="3" id="KW-1003">Cell membrane</keyword>
<feature type="transmembrane region" description="Helical" evidence="10">
    <location>
        <begin position="337"/>
        <end position="358"/>
    </location>
</feature>
<evidence type="ECO:0000313" key="11">
    <source>
        <dbReference type="EMBL" id="MBB4016973.1"/>
    </source>
</evidence>
<dbReference type="PANTHER" id="PTHR11795">
    <property type="entry name" value="BRANCHED-CHAIN AMINO ACID TRANSPORT SYSTEM PERMEASE PROTEIN LIVH"/>
    <property type="match status" value="1"/>
</dbReference>
<feature type="transmembrane region" description="Helical" evidence="10">
    <location>
        <begin position="281"/>
        <end position="304"/>
    </location>
</feature>
<evidence type="ECO:0000256" key="6">
    <source>
        <dbReference type="ARBA" id="ARBA00022989"/>
    </source>
</evidence>
<evidence type="ECO:0000256" key="7">
    <source>
        <dbReference type="ARBA" id="ARBA00023136"/>
    </source>
</evidence>
<feature type="transmembrane region" description="Helical" evidence="10">
    <location>
        <begin position="88"/>
        <end position="111"/>
    </location>
</feature>
<evidence type="ECO:0000256" key="2">
    <source>
        <dbReference type="ARBA" id="ARBA00022448"/>
    </source>
</evidence>
<comment type="similarity">
    <text evidence="8">Belongs to the binding-protein-dependent transport system permease family. LivHM subfamily.</text>
</comment>
<feature type="transmembrane region" description="Helical" evidence="10">
    <location>
        <begin position="530"/>
        <end position="552"/>
    </location>
</feature>